<feature type="transmembrane region" description="Helical" evidence="1">
    <location>
        <begin position="384"/>
        <end position="404"/>
    </location>
</feature>
<feature type="transmembrane region" description="Helical" evidence="1">
    <location>
        <begin position="478"/>
        <end position="499"/>
    </location>
</feature>
<dbReference type="RefSeq" id="WP_145454494.1">
    <property type="nucleotide sequence ID" value="NZ_CP036317.1"/>
</dbReference>
<dbReference type="AlphaFoldDB" id="A0A518FJW9"/>
<feature type="transmembrane region" description="Helical" evidence="1">
    <location>
        <begin position="126"/>
        <end position="147"/>
    </location>
</feature>
<keyword evidence="1" id="KW-1133">Transmembrane helix</keyword>
<protein>
    <submittedName>
        <fullName evidence="2">Bacterial membrane protein YfhO</fullName>
    </submittedName>
</protein>
<feature type="transmembrane region" description="Helical" evidence="1">
    <location>
        <begin position="181"/>
        <end position="199"/>
    </location>
</feature>
<reference evidence="2 3" key="1">
    <citation type="submission" date="2019-02" db="EMBL/GenBank/DDBJ databases">
        <title>Deep-cultivation of Planctomycetes and their phenomic and genomic characterization uncovers novel biology.</title>
        <authorList>
            <person name="Wiegand S."/>
            <person name="Jogler M."/>
            <person name="Boedeker C."/>
            <person name="Pinto D."/>
            <person name="Vollmers J."/>
            <person name="Rivas-Marin E."/>
            <person name="Kohn T."/>
            <person name="Peeters S.H."/>
            <person name="Heuer A."/>
            <person name="Rast P."/>
            <person name="Oberbeckmann S."/>
            <person name="Bunk B."/>
            <person name="Jeske O."/>
            <person name="Meyerdierks A."/>
            <person name="Storesund J.E."/>
            <person name="Kallscheuer N."/>
            <person name="Luecker S."/>
            <person name="Lage O.M."/>
            <person name="Pohl T."/>
            <person name="Merkel B.J."/>
            <person name="Hornburger P."/>
            <person name="Mueller R.-W."/>
            <person name="Bruemmer F."/>
            <person name="Labrenz M."/>
            <person name="Spormann A.M."/>
            <person name="Op den Camp H."/>
            <person name="Overmann J."/>
            <person name="Amann R."/>
            <person name="Jetten M.S.M."/>
            <person name="Mascher T."/>
            <person name="Medema M.H."/>
            <person name="Devos D.P."/>
            <person name="Kaster A.-K."/>
            <person name="Ovreas L."/>
            <person name="Rohde M."/>
            <person name="Galperin M.Y."/>
            <person name="Jogler C."/>
        </authorList>
    </citation>
    <scope>NUCLEOTIDE SEQUENCE [LARGE SCALE GENOMIC DNA]</scope>
    <source>
        <strain evidence="2 3">Pan153</strain>
    </source>
</reference>
<organism evidence="2 3">
    <name type="scientific">Gimesia panareensis</name>
    <dbReference type="NCBI Taxonomy" id="2527978"/>
    <lineage>
        <taxon>Bacteria</taxon>
        <taxon>Pseudomonadati</taxon>
        <taxon>Planctomycetota</taxon>
        <taxon>Planctomycetia</taxon>
        <taxon>Planctomycetales</taxon>
        <taxon>Planctomycetaceae</taxon>
        <taxon>Gimesia</taxon>
    </lineage>
</organism>
<dbReference type="EMBL" id="CP036317">
    <property type="protein sequence ID" value="QDV16651.1"/>
    <property type="molecule type" value="Genomic_DNA"/>
</dbReference>
<feature type="transmembrane region" description="Helical" evidence="1">
    <location>
        <begin position="243"/>
        <end position="267"/>
    </location>
</feature>
<feature type="transmembrane region" description="Helical" evidence="1">
    <location>
        <begin position="93"/>
        <end position="114"/>
    </location>
</feature>
<feature type="transmembrane region" description="Helical" evidence="1">
    <location>
        <begin position="153"/>
        <end position="174"/>
    </location>
</feature>
<accession>A0A518FJW9</accession>
<evidence type="ECO:0000256" key="1">
    <source>
        <dbReference type="SAM" id="Phobius"/>
    </source>
</evidence>
<sequence length="801" mass="88411">MQTRLLQNLTAALALLIVTAVCFQILLMHPTDVLVGTQNRGHNDTTNYFIASKSFQEQSFQQFHEFPYWNPHSLLGMPELGNPQSSMFYPVNWIFFIYNAATTISWVMVLHHWLAGCGAYLLARKYQLSFFSALLSGIIFLAAPYFAAKTGEGHFTAVTQIAWFPWILYGYELLREGSRKAVPLLVIAISLAFFCGHVQELYFLLLFLSASLVVEAVLAWVGKKSLNECETAETSPPVSGGKLLKGWGMAGLITLGLVAIDLIPIFIFTRQAVRTGGIDLTALNDGSLSLSSLLQLLDPFVWGGPEKYAGPGIYYWEAVCSFGCLPLFLAILGVVSAYSQRTVSRLTLIGLAAFLLSFGPNLPFYAVVHQIIPGISMFRIPGRLIWICSLAVALLAGFGSEWVYQMFQTANRKTYRLIAGICFVTGIVTLGGLLVASQGYLILPRSSGPVFRIQLSYCLLGLLGLSLAIFLGSLSRKAALGGMLTLCLCCTAELAWYNFQIYQTIPQSGIRGETPISVYLNENLQGQRVLVDQVLLSDREAWKNRIYKIQGYEPVPLVRLGLLAAATFPEKHKATVMAGYNSPDLKQANGPLLDLMSVKYAVLPTREPVELEGWRTVLQGTVPQEFTPRGSKPRQIPFVILENENPLPRAFVLGQTRALNPDQDSQKIVATLEKLKPRKELLLQQDLLPSGKREPFQAAHIHDEKPNSLRIEAHLNAQGYLVVSDIYYPGWTAHLGEQELPILPADYSLRGIPLPTGQHEVQLSYVPPGYQLGRVISLTALAVLFVLLVTAFRSPAKPAGD</sequence>
<feature type="transmembrane region" description="Helical" evidence="1">
    <location>
        <begin position="416"/>
        <end position="441"/>
    </location>
</feature>
<dbReference type="InterPro" id="IPR018580">
    <property type="entry name" value="Uncharacterised_YfhO"/>
</dbReference>
<evidence type="ECO:0000313" key="2">
    <source>
        <dbReference type="EMBL" id="QDV16651.1"/>
    </source>
</evidence>
<keyword evidence="1" id="KW-0812">Transmembrane</keyword>
<proteinExistence type="predicted"/>
<feature type="transmembrane region" description="Helical" evidence="1">
    <location>
        <begin position="453"/>
        <end position="471"/>
    </location>
</feature>
<dbReference type="Proteomes" id="UP000320839">
    <property type="component" value="Chromosome"/>
</dbReference>
<dbReference type="PANTHER" id="PTHR38454">
    <property type="entry name" value="INTEGRAL MEMBRANE PROTEIN-RELATED"/>
    <property type="match status" value="1"/>
</dbReference>
<dbReference type="Pfam" id="PF09586">
    <property type="entry name" value="YfhO"/>
    <property type="match status" value="1"/>
</dbReference>
<feature type="transmembrane region" description="Helical" evidence="1">
    <location>
        <begin position="772"/>
        <end position="792"/>
    </location>
</feature>
<keyword evidence="1" id="KW-0472">Membrane</keyword>
<dbReference type="PANTHER" id="PTHR38454:SF1">
    <property type="entry name" value="INTEGRAL MEMBRANE PROTEIN"/>
    <property type="match status" value="1"/>
</dbReference>
<feature type="transmembrane region" description="Helical" evidence="1">
    <location>
        <begin position="313"/>
        <end position="335"/>
    </location>
</feature>
<feature type="transmembrane region" description="Helical" evidence="1">
    <location>
        <begin position="347"/>
        <end position="372"/>
    </location>
</feature>
<evidence type="ECO:0000313" key="3">
    <source>
        <dbReference type="Proteomes" id="UP000320839"/>
    </source>
</evidence>
<name>A0A518FJW9_9PLAN</name>
<gene>
    <name evidence="2" type="ORF">Pan153_12820</name>
</gene>
<feature type="transmembrane region" description="Helical" evidence="1">
    <location>
        <begin position="9"/>
        <end position="27"/>
    </location>
</feature>
<dbReference type="OrthoDB" id="9772884at2"/>